<protein>
    <recommendedName>
        <fullName evidence="3">Rieske-like [2Fe-2S] domain-containing protein</fullName>
    </recommendedName>
</protein>
<evidence type="ECO:0000259" key="3">
    <source>
        <dbReference type="Pfam" id="PF13806"/>
    </source>
</evidence>
<sequence>MKGVSPAGNTAARRLKRRRPSLVGMTAALDARTAHETADEPSGGASPAGTEHVVCRLEDLEPFFGEAALVDGVQIALIRVPGDRIFAVSQRDDVAKAHVMARGIVGTKQGRPTLASPIHKQVYCLETGECLSQEGPRLQVFAVRVDDAGRVAVVV</sequence>
<gene>
    <name evidence="4" type="ORF">GCM10020260_21910</name>
</gene>
<keyword evidence="5" id="KW-1185">Reference proteome</keyword>
<dbReference type="NCBIfam" id="TIGR02378">
    <property type="entry name" value="nirD_assim_sml"/>
    <property type="match status" value="1"/>
</dbReference>
<evidence type="ECO:0000313" key="5">
    <source>
        <dbReference type="Proteomes" id="UP001501736"/>
    </source>
</evidence>
<dbReference type="EMBL" id="BAAAYG010000009">
    <property type="protein sequence ID" value="GAA3286694.1"/>
    <property type="molecule type" value="Genomic_DNA"/>
</dbReference>
<keyword evidence="1" id="KW-0560">Oxidoreductase</keyword>
<evidence type="ECO:0000256" key="1">
    <source>
        <dbReference type="ARBA" id="ARBA00023002"/>
    </source>
</evidence>
<accession>A0ABP6RFZ0</accession>
<feature type="domain" description="Rieske-like [2Fe-2S]" evidence="3">
    <location>
        <begin position="54"/>
        <end position="153"/>
    </location>
</feature>
<evidence type="ECO:0000313" key="4">
    <source>
        <dbReference type="EMBL" id="GAA3286694.1"/>
    </source>
</evidence>
<dbReference type="InterPro" id="IPR012748">
    <property type="entry name" value="Rieske-like_NirD"/>
</dbReference>
<dbReference type="SUPFAM" id="SSF50022">
    <property type="entry name" value="ISP domain"/>
    <property type="match status" value="1"/>
</dbReference>
<dbReference type="Proteomes" id="UP001501736">
    <property type="component" value="Unassembled WGS sequence"/>
</dbReference>
<dbReference type="Pfam" id="PF13806">
    <property type="entry name" value="Rieske_2"/>
    <property type="match status" value="1"/>
</dbReference>
<name>A0ABP6RFZ0_9MICC</name>
<dbReference type="PANTHER" id="PTHR40562:SF1">
    <property type="entry name" value="NITRITE REDUCTASE (NADH) SMALL SUBUNIT"/>
    <property type="match status" value="1"/>
</dbReference>
<proteinExistence type="predicted"/>
<dbReference type="InterPro" id="IPR036922">
    <property type="entry name" value="Rieske_2Fe-2S_sf"/>
</dbReference>
<dbReference type="InterPro" id="IPR017881">
    <property type="entry name" value="NirD"/>
</dbReference>
<evidence type="ECO:0000256" key="2">
    <source>
        <dbReference type="ARBA" id="ARBA00023063"/>
    </source>
</evidence>
<organism evidence="4 5">
    <name type="scientific">Nesterenkonia halobia</name>
    <dbReference type="NCBI Taxonomy" id="37922"/>
    <lineage>
        <taxon>Bacteria</taxon>
        <taxon>Bacillati</taxon>
        <taxon>Actinomycetota</taxon>
        <taxon>Actinomycetes</taxon>
        <taxon>Micrococcales</taxon>
        <taxon>Micrococcaceae</taxon>
        <taxon>Nesterenkonia</taxon>
    </lineage>
</organism>
<reference evidence="5" key="1">
    <citation type="journal article" date="2019" name="Int. J. Syst. Evol. Microbiol.">
        <title>The Global Catalogue of Microorganisms (GCM) 10K type strain sequencing project: providing services to taxonomists for standard genome sequencing and annotation.</title>
        <authorList>
            <consortium name="The Broad Institute Genomics Platform"/>
            <consortium name="The Broad Institute Genome Sequencing Center for Infectious Disease"/>
            <person name="Wu L."/>
            <person name="Ma J."/>
        </authorList>
    </citation>
    <scope>NUCLEOTIDE SEQUENCE [LARGE SCALE GENOMIC DNA]</scope>
    <source>
        <strain evidence="5">JCM 11483</strain>
    </source>
</reference>
<comment type="caution">
    <text evidence="4">The sequence shown here is derived from an EMBL/GenBank/DDBJ whole genome shotgun (WGS) entry which is preliminary data.</text>
</comment>
<dbReference type="PANTHER" id="PTHR40562">
    <property type="match status" value="1"/>
</dbReference>
<dbReference type="PROSITE" id="PS51300">
    <property type="entry name" value="NIRD"/>
    <property type="match status" value="1"/>
</dbReference>
<keyword evidence="2" id="KW-0534">Nitrate assimilation</keyword>
<dbReference type="Gene3D" id="2.102.10.10">
    <property type="entry name" value="Rieske [2Fe-2S] iron-sulphur domain"/>
    <property type="match status" value="1"/>
</dbReference>